<proteinExistence type="predicted"/>
<dbReference type="SUPFAM" id="SSF109604">
    <property type="entry name" value="HD-domain/PDEase-like"/>
    <property type="match status" value="1"/>
</dbReference>
<feature type="transmembrane region" description="Helical" evidence="1">
    <location>
        <begin position="14"/>
        <end position="37"/>
    </location>
</feature>
<evidence type="ECO:0000259" key="2">
    <source>
        <dbReference type="PROSITE" id="PS51832"/>
    </source>
</evidence>
<organism evidence="3 4">
    <name type="scientific">Sneathiella marina</name>
    <dbReference type="NCBI Taxonomy" id="2950108"/>
    <lineage>
        <taxon>Bacteria</taxon>
        <taxon>Pseudomonadati</taxon>
        <taxon>Pseudomonadota</taxon>
        <taxon>Alphaproteobacteria</taxon>
        <taxon>Sneathiellales</taxon>
        <taxon>Sneathiellaceae</taxon>
        <taxon>Sneathiella</taxon>
    </lineage>
</organism>
<dbReference type="Pfam" id="PF13487">
    <property type="entry name" value="HD_5"/>
    <property type="match status" value="1"/>
</dbReference>
<dbReference type="PANTHER" id="PTHR43155">
    <property type="entry name" value="CYCLIC DI-GMP PHOSPHODIESTERASE PA4108-RELATED"/>
    <property type="match status" value="1"/>
</dbReference>
<dbReference type="EMBL" id="CP098747">
    <property type="protein sequence ID" value="USG62322.1"/>
    <property type="molecule type" value="Genomic_DNA"/>
</dbReference>
<accession>A0ABY4W555</accession>
<keyword evidence="1" id="KW-0472">Membrane</keyword>
<protein>
    <submittedName>
        <fullName evidence="3">PAS domain-containing protein</fullName>
    </submittedName>
</protein>
<reference evidence="3" key="1">
    <citation type="submission" date="2022-06" db="EMBL/GenBank/DDBJ databases">
        <title>Sneathiella actinostolidae sp. nov., isolated from a sea anemonein the Western Pacific Ocean.</title>
        <authorList>
            <person name="Wei M.J."/>
        </authorList>
    </citation>
    <scope>NUCLEOTIDE SEQUENCE</scope>
    <source>
        <strain evidence="3">PHK-P5</strain>
    </source>
</reference>
<dbReference type="PROSITE" id="PS51832">
    <property type="entry name" value="HD_GYP"/>
    <property type="match status" value="1"/>
</dbReference>
<gene>
    <name evidence="3" type="ORF">NBZ79_04930</name>
</gene>
<dbReference type="SUPFAM" id="SSF55785">
    <property type="entry name" value="PYP-like sensor domain (PAS domain)"/>
    <property type="match status" value="1"/>
</dbReference>
<dbReference type="PANTHER" id="PTHR43155:SF2">
    <property type="entry name" value="CYCLIC DI-GMP PHOSPHODIESTERASE PA4108"/>
    <property type="match status" value="1"/>
</dbReference>
<dbReference type="Pfam" id="PF08448">
    <property type="entry name" value="PAS_4"/>
    <property type="match status" value="1"/>
</dbReference>
<dbReference type="Proteomes" id="UP001056291">
    <property type="component" value="Chromosome"/>
</dbReference>
<name>A0ABY4W555_9PROT</name>
<dbReference type="RefSeq" id="WP_251935997.1">
    <property type="nucleotide sequence ID" value="NZ_CP098747.1"/>
</dbReference>
<sequence>MSEFDDESNGKNKAYTSVAIGIVLLLAVVVAGIWGTFRFIDEQRDRDLQNWEIRLGIVAESRAASVEEWLREQKQAIGTLANNASLQVYLTQLVIETNENGNAISDVPEAGYLINLLNNQAVISGFWEPEEPEIRANVTRPGRAGIALTDKTGSLLVSSGNMPPLNPNIRAAMAQAGSGQPALIEMYQGIGGDPTMGYVWPVFSVQGEESSQEVIGFVVGVRTVSSSLYPLLFQPGDIMQTAETYLVRREGNLVQYISPLADGTRALERKLSLKDTLAAAFAVDHPGDFAAANDYLGNNVLVTGRALSGAPWFLVRTVAVQEALAETEERLSTMLGIFILLIVGVAVTVIAVWRHGTSIRASELASRYKGAAEHLKERSEFLKIVTDQQPTTIAVFDAEDKYTFANRVAADDAELSQEEMLGKKVASVLGPVHAKEIIEMTDLVRGDFQPRSMITHLSEGDANQIIKSDFIPLRSARASKEVLTVFQDITDVVKERERREAVLRSLVSTLVAFVDRRDPFSADQSRRVAKVAVAIAGEMKTSEETIRTVDIAGNLMNIGKILVPPDLLTKTKNLSNKEMDTIRNSLVASADLLEEVDFDLPVAATLRQLQENWDGSGQPRGLQGEEIGEAARIIAVANAFVGMVSPRAYRNALGFSAAVRHLLEDADIRFDRKTVSALINFLENRGGREEWQYFSQKPNTAEDKK</sequence>
<keyword evidence="1" id="KW-1133">Transmembrane helix</keyword>
<feature type="domain" description="HD-GYP" evidence="2">
    <location>
        <begin position="499"/>
        <end position="694"/>
    </location>
</feature>
<evidence type="ECO:0000256" key="1">
    <source>
        <dbReference type="SAM" id="Phobius"/>
    </source>
</evidence>
<dbReference type="InterPro" id="IPR037522">
    <property type="entry name" value="HD_GYP_dom"/>
</dbReference>
<keyword evidence="4" id="KW-1185">Reference proteome</keyword>
<dbReference type="CDD" id="cd00077">
    <property type="entry name" value="HDc"/>
    <property type="match status" value="1"/>
</dbReference>
<dbReference type="Gene3D" id="1.10.3210.10">
    <property type="entry name" value="Hypothetical protein af1432"/>
    <property type="match status" value="1"/>
</dbReference>
<evidence type="ECO:0000313" key="4">
    <source>
        <dbReference type="Proteomes" id="UP001056291"/>
    </source>
</evidence>
<dbReference type="InterPro" id="IPR013656">
    <property type="entry name" value="PAS_4"/>
</dbReference>
<keyword evidence="1" id="KW-0812">Transmembrane</keyword>
<dbReference type="InterPro" id="IPR035965">
    <property type="entry name" value="PAS-like_dom_sf"/>
</dbReference>
<feature type="transmembrane region" description="Helical" evidence="1">
    <location>
        <begin position="334"/>
        <end position="353"/>
    </location>
</feature>
<evidence type="ECO:0000313" key="3">
    <source>
        <dbReference type="EMBL" id="USG62322.1"/>
    </source>
</evidence>
<dbReference type="Gene3D" id="3.30.450.20">
    <property type="entry name" value="PAS domain"/>
    <property type="match status" value="1"/>
</dbReference>
<dbReference type="InterPro" id="IPR003607">
    <property type="entry name" value="HD/PDEase_dom"/>
</dbReference>